<accession>A0ABV5PGP0</accession>
<evidence type="ECO:0000256" key="1">
    <source>
        <dbReference type="SAM" id="Phobius"/>
    </source>
</evidence>
<sequence>MKNELLAIIGWVVGIQGALGFIGRTWFDRDWGLLHLWFTPPSALYLAMALVGIPLGVAADLARKKQKAARYRA</sequence>
<organism evidence="2 3">
    <name type="scientific">Streptomyces cremeus</name>
    <dbReference type="NCBI Taxonomy" id="66881"/>
    <lineage>
        <taxon>Bacteria</taxon>
        <taxon>Bacillati</taxon>
        <taxon>Actinomycetota</taxon>
        <taxon>Actinomycetes</taxon>
        <taxon>Kitasatosporales</taxon>
        <taxon>Streptomycetaceae</taxon>
        <taxon>Streptomyces</taxon>
    </lineage>
</organism>
<proteinExistence type="predicted"/>
<comment type="caution">
    <text evidence="2">The sequence shown here is derived from an EMBL/GenBank/DDBJ whole genome shotgun (WGS) entry which is preliminary data.</text>
</comment>
<feature type="transmembrane region" description="Helical" evidence="1">
    <location>
        <begin position="44"/>
        <end position="62"/>
    </location>
</feature>
<keyword evidence="1" id="KW-0812">Transmembrane</keyword>
<reference evidence="2 3" key="1">
    <citation type="submission" date="2024-09" db="EMBL/GenBank/DDBJ databases">
        <authorList>
            <person name="Sun Q."/>
            <person name="Mori K."/>
        </authorList>
    </citation>
    <scope>NUCLEOTIDE SEQUENCE [LARGE SCALE GENOMIC DNA]</scope>
    <source>
        <strain evidence="2 3">JCM 4362</strain>
    </source>
</reference>
<keyword evidence="1" id="KW-1133">Transmembrane helix</keyword>
<gene>
    <name evidence="2" type="ORF">ACFFTU_20750</name>
</gene>
<protein>
    <submittedName>
        <fullName evidence="2">Uncharacterized protein</fullName>
    </submittedName>
</protein>
<dbReference type="EMBL" id="JBHMCR010000009">
    <property type="protein sequence ID" value="MFB9522380.1"/>
    <property type="molecule type" value="Genomic_DNA"/>
</dbReference>
<evidence type="ECO:0000313" key="2">
    <source>
        <dbReference type="EMBL" id="MFB9522380.1"/>
    </source>
</evidence>
<keyword evidence="3" id="KW-1185">Reference proteome</keyword>
<name>A0ABV5PGP0_STRCM</name>
<dbReference type="Proteomes" id="UP001589718">
    <property type="component" value="Unassembled WGS sequence"/>
</dbReference>
<evidence type="ECO:0000313" key="3">
    <source>
        <dbReference type="Proteomes" id="UP001589718"/>
    </source>
</evidence>
<keyword evidence="1" id="KW-0472">Membrane</keyword>
<dbReference type="RefSeq" id="WP_345229088.1">
    <property type="nucleotide sequence ID" value="NZ_BAAAXE010000015.1"/>
</dbReference>